<evidence type="ECO:0000256" key="3">
    <source>
        <dbReference type="RuleBase" id="RU000363"/>
    </source>
</evidence>
<keyword evidence="2 4" id="KW-0560">Oxidoreductase</keyword>
<dbReference type="PRINTS" id="PR00080">
    <property type="entry name" value="SDRFAMILY"/>
</dbReference>
<dbReference type="SUPFAM" id="SSF51735">
    <property type="entry name" value="NAD(P)-binding Rossmann-fold domains"/>
    <property type="match status" value="1"/>
</dbReference>
<gene>
    <name evidence="4" type="primary">acr1</name>
    <name evidence="4" type="ORF">DPBNPPHM_02742</name>
</gene>
<dbReference type="Proteomes" id="UP000434580">
    <property type="component" value="Unassembled WGS sequence"/>
</dbReference>
<dbReference type="PANTHER" id="PTHR44196">
    <property type="entry name" value="DEHYDROGENASE/REDUCTASE SDR FAMILY MEMBER 7B"/>
    <property type="match status" value="1"/>
</dbReference>
<proteinExistence type="inferred from homology"/>
<dbReference type="Gene3D" id="3.40.50.720">
    <property type="entry name" value="NAD(P)-binding Rossmann-like Domain"/>
    <property type="match status" value="1"/>
</dbReference>
<dbReference type="AlphaFoldDB" id="A0A5S9QQ28"/>
<dbReference type="PANTHER" id="PTHR44196:SF1">
    <property type="entry name" value="DEHYDROGENASE_REDUCTASE SDR FAMILY MEMBER 7B"/>
    <property type="match status" value="1"/>
</dbReference>
<sequence>MGRTLEDISPKNLCRRVNGKNILVTGATSGIGHEVAIKLANAGAEVILVARTPEKLQSTVDEITAAGGSATCYACDLSDTESCDALIRDVLADFGKVDILVNNAGRSIRRSVTHSYDRFHDFERTMQLNYFGSLKLIMGFLPGMVEAGGGHVINISSIGVLTSPPRFSAYVASKSALDAFSWCAAAEFAHRGIHFTTINMPLVATPMIAPTTLYKAFPTLTPDEAANLVCKAVTERPKRVATGLGLSGAVAQALVPKASELVLNQAYHLFPDSVASQGEGGDSEDIPNGAFDIAGRVFAQLLRGNYW</sequence>
<dbReference type="EC" id="1.2.1.-" evidence="4"/>
<organism evidence="4 5">
    <name type="scientific">BD1-7 clade bacterium</name>
    <dbReference type="NCBI Taxonomy" id="2029982"/>
    <lineage>
        <taxon>Bacteria</taxon>
        <taxon>Pseudomonadati</taxon>
        <taxon>Pseudomonadota</taxon>
        <taxon>Gammaproteobacteria</taxon>
        <taxon>Cellvibrionales</taxon>
        <taxon>Spongiibacteraceae</taxon>
        <taxon>BD1-7 clade</taxon>
    </lineage>
</organism>
<evidence type="ECO:0000313" key="4">
    <source>
        <dbReference type="EMBL" id="CAA0121317.1"/>
    </source>
</evidence>
<dbReference type="GO" id="GO:0016491">
    <property type="term" value="F:oxidoreductase activity"/>
    <property type="evidence" value="ECO:0007669"/>
    <property type="project" value="UniProtKB-KW"/>
</dbReference>
<dbReference type="CDD" id="cd05233">
    <property type="entry name" value="SDR_c"/>
    <property type="match status" value="1"/>
</dbReference>
<dbReference type="Pfam" id="PF00106">
    <property type="entry name" value="adh_short"/>
    <property type="match status" value="1"/>
</dbReference>
<dbReference type="InterPro" id="IPR020904">
    <property type="entry name" value="Sc_DH/Rdtase_CS"/>
</dbReference>
<reference evidence="4 5" key="1">
    <citation type="submission" date="2019-11" db="EMBL/GenBank/DDBJ databases">
        <authorList>
            <person name="Holert J."/>
        </authorList>
    </citation>
    <scope>NUCLEOTIDE SEQUENCE [LARGE SCALE GENOMIC DNA]</scope>
    <source>
        <strain evidence="4">BC5_2</strain>
    </source>
</reference>
<dbReference type="InterPro" id="IPR036291">
    <property type="entry name" value="NAD(P)-bd_dom_sf"/>
</dbReference>
<evidence type="ECO:0000313" key="5">
    <source>
        <dbReference type="Proteomes" id="UP000434580"/>
    </source>
</evidence>
<protein>
    <submittedName>
        <fullName evidence="4">Fatty acyl-CoA reductase</fullName>
        <ecNumber evidence="4">1.2.1.-</ecNumber>
    </submittedName>
</protein>
<accession>A0A5S9QQ28</accession>
<dbReference type="PROSITE" id="PS00061">
    <property type="entry name" value="ADH_SHORT"/>
    <property type="match status" value="1"/>
</dbReference>
<dbReference type="InterPro" id="IPR002347">
    <property type="entry name" value="SDR_fam"/>
</dbReference>
<comment type="similarity">
    <text evidence="1 3">Belongs to the short-chain dehydrogenases/reductases (SDR) family.</text>
</comment>
<dbReference type="GO" id="GO:0016020">
    <property type="term" value="C:membrane"/>
    <property type="evidence" value="ECO:0007669"/>
    <property type="project" value="TreeGrafter"/>
</dbReference>
<evidence type="ECO:0000256" key="1">
    <source>
        <dbReference type="ARBA" id="ARBA00006484"/>
    </source>
</evidence>
<dbReference type="PRINTS" id="PR00081">
    <property type="entry name" value="GDHRDH"/>
</dbReference>
<dbReference type="EMBL" id="CACSII010000021">
    <property type="protein sequence ID" value="CAA0121317.1"/>
    <property type="molecule type" value="Genomic_DNA"/>
</dbReference>
<evidence type="ECO:0000256" key="2">
    <source>
        <dbReference type="ARBA" id="ARBA00023002"/>
    </source>
</evidence>
<name>A0A5S9QQ28_9GAMM</name>